<organism evidence="6 7">
    <name type="scientific">Crassostrea virginica</name>
    <name type="common">Eastern oyster</name>
    <dbReference type="NCBI Taxonomy" id="6565"/>
    <lineage>
        <taxon>Eukaryota</taxon>
        <taxon>Metazoa</taxon>
        <taxon>Spiralia</taxon>
        <taxon>Lophotrochozoa</taxon>
        <taxon>Mollusca</taxon>
        <taxon>Bivalvia</taxon>
        <taxon>Autobranchia</taxon>
        <taxon>Pteriomorphia</taxon>
        <taxon>Ostreida</taxon>
        <taxon>Ostreoidea</taxon>
        <taxon>Ostreidae</taxon>
        <taxon>Crassostrea</taxon>
    </lineage>
</organism>
<accession>A0A8B8C2M3</accession>
<feature type="signal peptide" evidence="4">
    <location>
        <begin position="1"/>
        <end position="24"/>
    </location>
</feature>
<evidence type="ECO:0000256" key="3">
    <source>
        <dbReference type="ARBA" id="ARBA00022729"/>
    </source>
</evidence>
<dbReference type="InterPro" id="IPR008983">
    <property type="entry name" value="Tumour_necrosis_fac-like_dom"/>
</dbReference>
<dbReference type="Pfam" id="PF00386">
    <property type="entry name" value="C1q"/>
    <property type="match status" value="1"/>
</dbReference>
<dbReference type="PROSITE" id="PS50871">
    <property type="entry name" value="C1Q"/>
    <property type="match status" value="1"/>
</dbReference>
<dbReference type="Proteomes" id="UP000694844">
    <property type="component" value="Chromosome 9"/>
</dbReference>
<dbReference type="PANTHER" id="PTHR22923:SF116">
    <property type="entry name" value="C1Q DOMAIN-CONTAINING PROTEIN"/>
    <property type="match status" value="1"/>
</dbReference>
<name>A0A8B8C2M3_CRAVI</name>
<keyword evidence="6" id="KW-1185">Reference proteome</keyword>
<evidence type="ECO:0000256" key="2">
    <source>
        <dbReference type="ARBA" id="ARBA00022525"/>
    </source>
</evidence>
<dbReference type="PANTHER" id="PTHR22923">
    <property type="entry name" value="CEREBELLIN-RELATED"/>
    <property type="match status" value="1"/>
</dbReference>
<dbReference type="InterPro" id="IPR001073">
    <property type="entry name" value="C1q_dom"/>
</dbReference>
<dbReference type="Gene3D" id="2.60.120.40">
    <property type="match status" value="1"/>
</dbReference>
<dbReference type="KEGG" id="cvn:111115055"/>
<dbReference type="InterPro" id="IPR050822">
    <property type="entry name" value="Cerebellin_Synaptic_Org"/>
</dbReference>
<dbReference type="GO" id="GO:0005576">
    <property type="term" value="C:extracellular region"/>
    <property type="evidence" value="ECO:0007669"/>
    <property type="project" value="UniProtKB-SubCell"/>
</dbReference>
<keyword evidence="2" id="KW-0964">Secreted</keyword>
<evidence type="ECO:0000313" key="6">
    <source>
        <dbReference type="Proteomes" id="UP000694844"/>
    </source>
</evidence>
<evidence type="ECO:0000256" key="4">
    <source>
        <dbReference type="SAM" id="SignalP"/>
    </source>
</evidence>
<gene>
    <name evidence="7" type="primary">LOC111115055</name>
</gene>
<keyword evidence="3 4" id="KW-0732">Signal</keyword>
<reference evidence="7" key="1">
    <citation type="submission" date="2025-08" db="UniProtKB">
        <authorList>
            <consortium name="RefSeq"/>
        </authorList>
    </citation>
    <scope>IDENTIFICATION</scope>
    <source>
        <tissue evidence="7">Whole sample</tissue>
    </source>
</reference>
<feature type="domain" description="C1q" evidence="5">
    <location>
        <begin position="133"/>
        <end position="264"/>
    </location>
</feature>
<sequence length="264" mass="29661">MSKVSGFWFLVSVSVFLGINCISAESNPTDDWKGTIERRLRYLEQELIIQKNINAKIHEENEHLRQQTKHLQDQVLECAFKMGEIIGNQMFGNQNSLNQKLNQQDEHHLGDTPISTIFKDAKTVKRTVPSSPVDAEPVAFYSYIASDITHRQQIHHTLVYDTVKLNKGNGYHSDDGIFIVPHTGTYAFVWTLGVSRHGYVDTEIVINGQKYGRAFADGDGDSLDFGTGFVIADVNGGDHVFIHYACDPTVYGDGITSFSGWKLY</sequence>
<evidence type="ECO:0000256" key="1">
    <source>
        <dbReference type="ARBA" id="ARBA00004613"/>
    </source>
</evidence>
<protein>
    <submittedName>
        <fullName evidence="7">Uncharacterized protein LOC111115055 isoform X1</fullName>
    </submittedName>
</protein>
<feature type="chain" id="PRO_5034328119" evidence="4">
    <location>
        <begin position="25"/>
        <end position="264"/>
    </location>
</feature>
<evidence type="ECO:0000313" key="7">
    <source>
        <dbReference type="RefSeq" id="XP_022309339.1"/>
    </source>
</evidence>
<proteinExistence type="predicted"/>
<dbReference type="GeneID" id="111115055"/>
<dbReference type="AlphaFoldDB" id="A0A8B8C2M3"/>
<comment type="subcellular location">
    <subcellularLocation>
        <location evidence="1">Secreted</location>
    </subcellularLocation>
</comment>
<dbReference type="SUPFAM" id="SSF49842">
    <property type="entry name" value="TNF-like"/>
    <property type="match status" value="1"/>
</dbReference>
<dbReference type="OrthoDB" id="6156631at2759"/>
<evidence type="ECO:0000259" key="5">
    <source>
        <dbReference type="PROSITE" id="PS50871"/>
    </source>
</evidence>
<dbReference type="RefSeq" id="XP_022309339.1">
    <property type="nucleotide sequence ID" value="XM_022453631.1"/>
</dbReference>